<keyword evidence="1" id="KW-0812">Transmembrane</keyword>
<keyword evidence="1" id="KW-1133">Transmembrane helix</keyword>
<proteinExistence type="predicted"/>
<name>A0A1F5VI00_9BACT</name>
<dbReference type="EMBL" id="MFGW01000169">
    <property type="protein sequence ID" value="OGF63093.1"/>
    <property type="molecule type" value="Genomic_DNA"/>
</dbReference>
<feature type="transmembrane region" description="Helical" evidence="1">
    <location>
        <begin position="6"/>
        <end position="25"/>
    </location>
</feature>
<organism evidence="2 3">
    <name type="scientific">Candidatus Fischerbacteria bacterium RBG_13_37_8</name>
    <dbReference type="NCBI Taxonomy" id="1817863"/>
    <lineage>
        <taxon>Bacteria</taxon>
        <taxon>Candidatus Fischeribacteriota</taxon>
    </lineage>
</organism>
<accession>A0A1F5VI00</accession>
<keyword evidence="1" id="KW-0472">Membrane</keyword>
<evidence type="ECO:0000313" key="2">
    <source>
        <dbReference type="EMBL" id="OGF63093.1"/>
    </source>
</evidence>
<dbReference type="Proteomes" id="UP000178943">
    <property type="component" value="Unassembled WGS sequence"/>
</dbReference>
<protein>
    <submittedName>
        <fullName evidence="2">Uncharacterized protein</fullName>
    </submittedName>
</protein>
<sequence>MDILFVILTIIFIILFSVLLASLILHSNTKIEFCRHCGEFIATHEDHWCQKRVQAIRDKQHGRRWDGISRKITAVYQCPTCFKKRYRVVVFDYKSSLPDTEIMIRSLCGTCKPRMVW</sequence>
<evidence type="ECO:0000256" key="1">
    <source>
        <dbReference type="SAM" id="Phobius"/>
    </source>
</evidence>
<dbReference type="AlphaFoldDB" id="A0A1F5VI00"/>
<reference evidence="2 3" key="1">
    <citation type="journal article" date="2016" name="Nat. Commun.">
        <title>Thousands of microbial genomes shed light on interconnected biogeochemical processes in an aquifer system.</title>
        <authorList>
            <person name="Anantharaman K."/>
            <person name="Brown C.T."/>
            <person name="Hug L.A."/>
            <person name="Sharon I."/>
            <person name="Castelle C.J."/>
            <person name="Probst A.J."/>
            <person name="Thomas B.C."/>
            <person name="Singh A."/>
            <person name="Wilkins M.J."/>
            <person name="Karaoz U."/>
            <person name="Brodie E.L."/>
            <person name="Williams K.H."/>
            <person name="Hubbard S.S."/>
            <person name="Banfield J.F."/>
        </authorList>
    </citation>
    <scope>NUCLEOTIDE SEQUENCE [LARGE SCALE GENOMIC DNA]</scope>
</reference>
<dbReference type="STRING" id="1817863.A2Y62_11620"/>
<evidence type="ECO:0000313" key="3">
    <source>
        <dbReference type="Proteomes" id="UP000178943"/>
    </source>
</evidence>
<comment type="caution">
    <text evidence="2">The sequence shown here is derived from an EMBL/GenBank/DDBJ whole genome shotgun (WGS) entry which is preliminary data.</text>
</comment>
<gene>
    <name evidence="2" type="ORF">A2Y62_11620</name>
</gene>